<dbReference type="GO" id="GO:0006508">
    <property type="term" value="P:proteolysis"/>
    <property type="evidence" value="ECO:0007669"/>
    <property type="project" value="UniProtKB-KW"/>
</dbReference>
<dbReference type="Proteomes" id="UP000034875">
    <property type="component" value="Unassembled WGS sequence"/>
</dbReference>
<reference evidence="8 9" key="1">
    <citation type="journal article" date="2015" name="Nature">
        <title>rRNA introns, odd ribosomes, and small enigmatic genomes across a large radiation of phyla.</title>
        <authorList>
            <person name="Brown C.T."/>
            <person name="Hug L.A."/>
            <person name="Thomas B.C."/>
            <person name="Sharon I."/>
            <person name="Castelle C.J."/>
            <person name="Singh A."/>
            <person name="Wilkins M.J."/>
            <person name="Williams K.H."/>
            <person name="Banfield J.F."/>
        </authorList>
    </citation>
    <scope>NUCLEOTIDE SEQUENCE [LARGE SCALE GENOMIC DNA]</scope>
</reference>
<evidence type="ECO:0000256" key="5">
    <source>
        <dbReference type="PROSITE-ProRule" id="PRU01240"/>
    </source>
</evidence>
<dbReference type="CDD" id="cd07473">
    <property type="entry name" value="Peptidases_S8_Subtilisin_like"/>
    <property type="match status" value="1"/>
</dbReference>
<evidence type="ECO:0000256" key="4">
    <source>
        <dbReference type="ARBA" id="ARBA00022825"/>
    </source>
</evidence>
<dbReference type="PROSITE" id="PS00136">
    <property type="entry name" value="SUBTILASE_ASP"/>
    <property type="match status" value="1"/>
</dbReference>
<evidence type="ECO:0000256" key="2">
    <source>
        <dbReference type="ARBA" id="ARBA00022670"/>
    </source>
</evidence>
<dbReference type="InterPro" id="IPR034204">
    <property type="entry name" value="PfSUB1-like_cat_dom"/>
</dbReference>
<organism evidence="8 9">
    <name type="scientific">candidate division CPR1 bacterium GW2011_GWA2_42_17</name>
    <dbReference type="NCBI Taxonomy" id="1618341"/>
    <lineage>
        <taxon>Bacteria</taxon>
        <taxon>candidate division CPR1</taxon>
    </lineage>
</organism>
<comment type="caution">
    <text evidence="8">The sequence shown here is derived from an EMBL/GenBank/DDBJ whole genome shotgun (WGS) entry which is preliminary data.</text>
</comment>
<dbReference type="InterPro" id="IPR023828">
    <property type="entry name" value="Peptidase_S8_Ser-AS"/>
</dbReference>
<dbReference type="SUPFAM" id="SSF101898">
    <property type="entry name" value="NHL repeat"/>
    <property type="match status" value="1"/>
</dbReference>
<evidence type="ECO:0000256" key="1">
    <source>
        <dbReference type="ARBA" id="ARBA00011073"/>
    </source>
</evidence>
<sequence length="648" mass="69729">MSLLIIQPVLALAPNDAEYVYQTYLKQLGAESAWDISTGSRDVIVAVIDTGVDISHQDLVENIFVNYGEIPNDGRDNDNNGFIDDQYGWDAILGRGSGLANFTADDIHKLGPNHGTIVAGIIGAVGNNALGTTGVAWQTRLLPVRALTKNGDGSTKIIAQAIEYAIKMKADIINLSFVGAQTDSDLQSSLQHALEAGILVVTASGNDSVNLDNEPHFPICSSLQNGAGALLGVSAVDEFYARAPFASYGSNCVDLSALGVNLRSTRVKYVNQATGDIYLTIGGLDGTSVAAPLVAGVAALVKSALPQAKGKKISEILINTAKNIDDFNTTLAPGSMGKLLRLDAALAEAKRLENIIKQTQNFFVYKKISAPVAFSGYNIAGQLTAMVDLNGLKDLAGSETDFIRDDLAQAQIFNTGRLAVSQSGSLAFSFYPYGQNYKKPFKIILLKSGGNTVVGVMPASGGGDDMQIWSVDGRKLGQFRIFSDKIRSGYSLSKIDWNNDGMDEILVSRSDRKSDIRLYDQRGHLLKKWDNPFGGGLTLAALSDQEQPVIMAAENNSYRAQVAILNPDKNFVVQFFGTLNTRGAKTEINLVSWQDRQFKNFSRVAVVYKNSREAGVKFYSPEGILRGFFSANRADKFIGTASQGGQLE</sequence>
<dbReference type="PROSITE" id="PS00137">
    <property type="entry name" value="SUBTILASE_HIS"/>
    <property type="match status" value="1"/>
</dbReference>
<proteinExistence type="inferred from homology"/>
<keyword evidence="2 5" id="KW-0645">Protease</keyword>
<dbReference type="InterPro" id="IPR050131">
    <property type="entry name" value="Peptidase_S8_subtilisin-like"/>
</dbReference>
<dbReference type="PANTHER" id="PTHR43806">
    <property type="entry name" value="PEPTIDASE S8"/>
    <property type="match status" value="1"/>
</dbReference>
<evidence type="ECO:0000256" key="3">
    <source>
        <dbReference type="ARBA" id="ARBA00022801"/>
    </source>
</evidence>
<feature type="active site" description="Charge relay system" evidence="5">
    <location>
        <position position="288"/>
    </location>
</feature>
<accession>A0A0G0Z6U8</accession>
<keyword evidence="4 5" id="KW-0720">Serine protease</keyword>
<protein>
    <submittedName>
        <fullName evidence="8">Peptidase S8 and S53, subtilisin, kexin, sedolisin</fullName>
    </submittedName>
</protein>
<evidence type="ECO:0000313" key="8">
    <source>
        <dbReference type="EMBL" id="KKS44437.1"/>
    </source>
</evidence>
<dbReference type="InterPro" id="IPR000209">
    <property type="entry name" value="Peptidase_S8/S53_dom"/>
</dbReference>
<dbReference type="Pfam" id="PF00082">
    <property type="entry name" value="Peptidase_S8"/>
    <property type="match status" value="1"/>
</dbReference>
<dbReference type="InterPro" id="IPR023827">
    <property type="entry name" value="Peptidase_S8_Asp-AS"/>
</dbReference>
<dbReference type="InterPro" id="IPR022398">
    <property type="entry name" value="Peptidase_S8_His-AS"/>
</dbReference>
<dbReference type="PANTHER" id="PTHR43806:SF11">
    <property type="entry name" value="CEREVISIN-RELATED"/>
    <property type="match status" value="1"/>
</dbReference>
<dbReference type="GO" id="GO:0004252">
    <property type="term" value="F:serine-type endopeptidase activity"/>
    <property type="evidence" value="ECO:0007669"/>
    <property type="project" value="UniProtKB-UniRule"/>
</dbReference>
<dbReference type="Gene3D" id="3.40.50.200">
    <property type="entry name" value="Peptidase S8/S53 domain"/>
    <property type="match status" value="1"/>
</dbReference>
<dbReference type="AlphaFoldDB" id="A0A0G0Z6U8"/>
<dbReference type="InterPro" id="IPR015500">
    <property type="entry name" value="Peptidase_S8_subtilisin-rel"/>
</dbReference>
<dbReference type="EMBL" id="LCCZ01000006">
    <property type="protein sequence ID" value="KKS44437.1"/>
    <property type="molecule type" value="Genomic_DNA"/>
</dbReference>
<dbReference type="PROSITE" id="PS00138">
    <property type="entry name" value="SUBTILASE_SER"/>
    <property type="match status" value="1"/>
</dbReference>
<name>A0A0G0Z6U8_9BACT</name>
<feature type="domain" description="Peptidase S8/S53" evidence="7">
    <location>
        <begin position="41"/>
        <end position="324"/>
    </location>
</feature>
<keyword evidence="3 5" id="KW-0378">Hydrolase</keyword>
<gene>
    <name evidence="8" type="ORF">UV05_C0006G0001</name>
</gene>
<evidence type="ECO:0000313" key="9">
    <source>
        <dbReference type="Proteomes" id="UP000034875"/>
    </source>
</evidence>
<dbReference type="InterPro" id="IPR036852">
    <property type="entry name" value="Peptidase_S8/S53_dom_sf"/>
</dbReference>
<feature type="active site" description="Charge relay system" evidence="5">
    <location>
        <position position="49"/>
    </location>
</feature>
<feature type="active site" description="Charge relay system" evidence="5">
    <location>
        <position position="114"/>
    </location>
</feature>
<dbReference type="PRINTS" id="PR00723">
    <property type="entry name" value="SUBTILISIN"/>
</dbReference>
<evidence type="ECO:0000259" key="7">
    <source>
        <dbReference type="Pfam" id="PF00082"/>
    </source>
</evidence>
<dbReference type="SUPFAM" id="SSF52743">
    <property type="entry name" value="Subtilisin-like"/>
    <property type="match status" value="1"/>
</dbReference>
<evidence type="ECO:0000256" key="6">
    <source>
        <dbReference type="RuleBase" id="RU003355"/>
    </source>
</evidence>
<dbReference type="PROSITE" id="PS51892">
    <property type="entry name" value="SUBTILASE"/>
    <property type="match status" value="1"/>
</dbReference>
<comment type="similarity">
    <text evidence="1 5 6">Belongs to the peptidase S8 family.</text>
</comment>